<name>A0A0N9MHT4_PSEPU</name>
<dbReference type="AlphaFoldDB" id="A0A0N9MHT4"/>
<organism evidence="1">
    <name type="scientific">Pseudomonas putida</name>
    <name type="common">Arthrobacter siderocapsulatus</name>
    <dbReference type="NCBI Taxonomy" id="303"/>
    <lineage>
        <taxon>Bacteria</taxon>
        <taxon>Pseudomonadati</taxon>
        <taxon>Pseudomonadota</taxon>
        <taxon>Gammaproteobacteria</taxon>
        <taxon>Pseudomonadales</taxon>
        <taxon>Pseudomonadaceae</taxon>
        <taxon>Pseudomonas</taxon>
    </lineage>
</organism>
<accession>A0A0N9MHT4</accession>
<evidence type="ECO:0000313" key="1">
    <source>
        <dbReference type="EMBL" id="ALG76515.1"/>
    </source>
</evidence>
<evidence type="ECO:0008006" key="2">
    <source>
        <dbReference type="Google" id="ProtNLM"/>
    </source>
</evidence>
<dbReference type="Gene3D" id="1.20.120.330">
    <property type="entry name" value="Nucleotidyltransferases domain 2"/>
    <property type="match status" value="1"/>
</dbReference>
<reference evidence="1" key="1">
    <citation type="journal article" date="2015" name="Genome Biol. Evol.">
        <title>Different Ancestries of R Tailocins in Rhizospheric Pseudomonas Isolates.</title>
        <authorList>
            <person name="Ghequire M.G."/>
            <person name="Dillen Y."/>
            <person name="Lambrichts I."/>
            <person name="Proost P."/>
            <person name="Wattiez R."/>
            <person name="De Mot R."/>
        </authorList>
    </citation>
    <scope>NUCLEOTIDE SEQUENCE</scope>
    <source>
        <strain evidence="1">BW11M1</strain>
    </source>
</reference>
<protein>
    <recommendedName>
        <fullName evidence="2">HEPN domain-containing protein</fullName>
    </recommendedName>
</protein>
<dbReference type="EMBL" id="KP698091">
    <property type="protein sequence ID" value="ALG76515.1"/>
    <property type="molecule type" value="Genomic_DNA"/>
</dbReference>
<sequence>MHKGLREPHILLASGNPHRLIKNLGHILTQDEIQKISNAILAEGSALYALGQSHYSFAMSLPASEWRQNISRLYYAVYNTKRALTLMTDGGFSTESGDHQKIDVLPDQIDNREFYKARLKHLRDDRNLCDYSHNASEGDLLITVADARTLATSFLTDAKKFLQDKGVQL</sequence>
<proteinExistence type="predicted"/>
<reference evidence="1" key="2">
    <citation type="submission" date="2015-01" db="EMBL/GenBank/DDBJ databases">
        <authorList>
            <person name="Xiang T."/>
            <person name="Song Y."/>
            <person name="Huang L."/>
            <person name="Wang B."/>
            <person name="Wu P."/>
        </authorList>
    </citation>
    <scope>NUCLEOTIDE SEQUENCE</scope>
    <source>
        <strain evidence="1">BW11M1</strain>
    </source>
</reference>